<dbReference type="InterPro" id="IPR023828">
    <property type="entry name" value="Peptidase_S8_Ser-AS"/>
</dbReference>
<dbReference type="InterPro" id="IPR022398">
    <property type="entry name" value="Peptidase_S8_His-AS"/>
</dbReference>
<dbReference type="CDD" id="cd07483">
    <property type="entry name" value="Peptidases_S8_Subtilisin_Novo-like"/>
    <property type="match status" value="1"/>
</dbReference>
<evidence type="ECO:0000256" key="7">
    <source>
        <dbReference type="SAM" id="SignalP"/>
    </source>
</evidence>
<keyword evidence="7" id="KW-0732">Signal</keyword>
<dbReference type="InterPro" id="IPR015500">
    <property type="entry name" value="Peptidase_S8_subtilisin-rel"/>
</dbReference>
<feature type="active site" description="Charge relay system" evidence="5">
    <location>
        <position position="451"/>
    </location>
</feature>
<evidence type="ECO:0000256" key="5">
    <source>
        <dbReference type="PROSITE-ProRule" id="PRU01240"/>
    </source>
</evidence>
<dbReference type="PROSITE" id="PS51892">
    <property type="entry name" value="SUBTILASE"/>
    <property type="match status" value="1"/>
</dbReference>
<dbReference type="AlphaFoldDB" id="A0A4S4NMP9"/>
<accession>A0A4S4NMP9</accession>
<feature type="chain" id="PRO_5020542715" evidence="7">
    <location>
        <begin position="19"/>
        <end position="543"/>
    </location>
</feature>
<dbReference type="InterPro" id="IPR051048">
    <property type="entry name" value="Peptidase_S8/S53_subtilisin"/>
</dbReference>
<dbReference type="GO" id="GO:0004252">
    <property type="term" value="F:serine-type endopeptidase activity"/>
    <property type="evidence" value="ECO:0007669"/>
    <property type="project" value="UniProtKB-UniRule"/>
</dbReference>
<dbReference type="PROSITE" id="PS00138">
    <property type="entry name" value="SUBTILASE_SER"/>
    <property type="match status" value="1"/>
</dbReference>
<evidence type="ECO:0000259" key="8">
    <source>
        <dbReference type="Pfam" id="PF00082"/>
    </source>
</evidence>
<dbReference type="InterPro" id="IPR034080">
    <property type="entry name" value="Protease_P7-like_dom"/>
</dbReference>
<keyword evidence="4 5" id="KW-0720">Serine protease</keyword>
<sequence>MKQLFFLFALVMSVSLTAQSSTPNNWWELDRTENSYPGVSAARANTYLAGKKAEPVVVAVIDSGVDIEHEDLKDVIWTNPGEIPGNGIDDDRNGYVDDVHGWNFIGGADGRNVNYENLEIVRLYNRLHAKYNNRNREGLSKKEKEEYDRYQEYKETIENKQKELGPTAAQYEMIKAAIDTALEELDKDPSEVTAEDIAGIESQDQTIAIVKQVVANASAGGTTFEELYSQLEGAQEYFDGQLKYNYNPEFDARDIVGDNPSDLDQRIYGNNDVEGPDASHGTHVAGIIAGVRDNQIGVNGVGGANVRIMSVRTVPNGDERDKDVANAIRYAVDNGAKVINMSFGKGQSPYKKEVDAAMKYAEKNDVLLVHAAGNDGKLLTLENNYPNDTYQGRRKTGKTWIEVGAASSSYDDQLAAGFSNYNKKYVDVFAPGAQIYSTVPGDEYATFDGTSMAAPMVAGIAALLRSYFPDLSARQVKEIIEESALPVNLQVIKPGTDGETVSFSDLSATGGLANAYTAVKLAERTKGKLRRQRDNRDESLRQY</sequence>
<evidence type="ECO:0000313" key="10">
    <source>
        <dbReference type="Proteomes" id="UP000308528"/>
    </source>
</evidence>
<evidence type="ECO:0000313" key="9">
    <source>
        <dbReference type="EMBL" id="THH41216.1"/>
    </source>
</evidence>
<dbReference type="PROSITE" id="PS00136">
    <property type="entry name" value="SUBTILASE_ASP"/>
    <property type="match status" value="1"/>
</dbReference>
<feature type="signal peptide" evidence="7">
    <location>
        <begin position="1"/>
        <end position="18"/>
    </location>
</feature>
<dbReference type="InterPro" id="IPR036852">
    <property type="entry name" value="Peptidase_S8/S53_dom_sf"/>
</dbReference>
<dbReference type="PANTHER" id="PTHR43399:SF4">
    <property type="entry name" value="CELL WALL-ASSOCIATED PROTEASE"/>
    <property type="match status" value="1"/>
</dbReference>
<evidence type="ECO:0000256" key="2">
    <source>
        <dbReference type="ARBA" id="ARBA00022670"/>
    </source>
</evidence>
<dbReference type="EMBL" id="SRSF01000001">
    <property type="protein sequence ID" value="THH41216.1"/>
    <property type="molecule type" value="Genomic_DNA"/>
</dbReference>
<feature type="active site" description="Charge relay system" evidence="5">
    <location>
        <position position="62"/>
    </location>
</feature>
<dbReference type="InterPro" id="IPR000209">
    <property type="entry name" value="Peptidase_S8/S53_dom"/>
</dbReference>
<proteinExistence type="inferred from homology"/>
<dbReference type="SUPFAM" id="SSF52743">
    <property type="entry name" value="Subtilisin-like"/>
    <property type="match status" value="1"/>
</dbReference>
<dbReference type="PROSITE" id="PS00137">
    <property type="entry name" value="SUBTILASE_HIS"/>
    <property type="match status" value="1"/>
</dbReference>
<evidence type="ECO:0000256" key="3">
    <source>
        <dbReference type="ARBA" id="ARBA00022801"/>
    </source>
</evidence>
<dbReference type="PANTHER" id="PTHR43399">
    <property type="entry name" value="SUBTILISIN-RELATED"/>
    <property type="match status" value="1"/>
</dbReference>
<comment type="similarity">
    <text evidence="1 5 6">Belongs to the peptidase S8 family.</text>
</comment>
<reference evidence="9 10" key="1">
    <citation type="submission" date="2019-04" db="EMBL/GenBank/DDBJ databases">
        <title>Lewinella litorea sp. nov., isolated from a marine sand.</title>
        <authorList>
            <person name="Yoon J.-H."/>
        </authorList>
    </citation>
    <scope>NUCLEOTIDE SEQUENCE [LARGE SCALE GENOMIC DNA]</scope>
    <source>
        <strain evidence="9 10">HSMS-39</strain>
    </source>
</reference>
<dbReference type="GO" id="GO:0006508">
    <property type="term" value="P:proteolysis"/>
    <property type="evidence" value="ECO:0007669"/>
    <property type="project" value="UniProtKB-KW"/>
</dbReference>
<dbReference type="Gene3D" id="3.40.50.200">
    <property type="entry name" value="Peptidase S8/S53 domain"/>
    <property type="match status" value="2"/>
</dbReference>
<feature type="active site" description="Charge relay system" evidence="5">
    <location>
        <position position="280"/>
    </location>
</feature>
<name>A0A4S4NMP9_9BACT</name>
<evidence type="ECO:0000256" key="6">
    <source>
        <dbReference type="RuleBase" id="RU003355"/>
    </source>
</evidence>
<organism evidence="9 10">
    <name type="scientific">Neolewinella litorea</name>
    <dbReference type="NCBI Taxonomy" id="2562452"/>
    <lineage>
        <taxon>Bacteria</taxon>
        <taxon>Pseudomonadati</taxon>
        <taxon>Bacteroidota</taxon>
        <taxon>Saprospiria</taxon>
        <taxon>Saprospirales</taxon>
        <taxon>Lewinellaceae</taxon>
        <taxon>Neolewinella</taxon>
    </lineage>
</organism>
<gene>
    <name evidence="9" type="ORF">E4021_01065</name>
</gene>
<keyword evidence="2 5" id="KW-0645">Protease</keyword>
<evidence type="ECO:0000256" key="4">
    <source>
        <dbReference type="ARBA" id="ARBA00022825"/>
    </source>
</evidence>
<dbReference type="RefSeq" id="WP_136456042.1">
    <property type="nucleotide sequence ID" value="NZ_SRSF01000001.1"/>
</dbReference>
<comment type="caution">
    <text evidence="9">The sequence shown here is derived from an EMBL/GenBank/DDBJ whole genome shotgun (WGS) entry which is preliminary data.</text>
</comment>
<evidence type="ECO:0000256" key="1">
    <source>
        <dbReference type="ARBA" id="ARBA00011073"/>
    </source>
</evidence>
<protein>
    <submittedName>
        <fullName evidence="9">Peptidase S8</fullName>
    </submittedName>
</protein>
<feature type="domain" description="Peptidase S8/S53" evidence="8">
    <location>
        <begin position="56"/>
        <end position="490"/>
    </location>
</feature>
<keyword evidence="10" id="KW-1185">Reference proteome</keyword>
<dbReference type="InterPro" id="IPR023827">
    <property type="entry name" value="Peptidase_S8_Asp-AS"/>
</dbReference>
<dbReference type="OrthoDB" id="9798386at2"/>
<dbReference type="PRINTS" id="PR00723">
    <property type="entry name" value="SUBTILISIN"/>
</dbReference>
<dbReference type="Proteomes" id="UP000308528">
    <property type="component" value="Unassembled WGS sequence"/>
</dbReference>
<dbReference type="Pfam" id="PF00082">
    <property type="entry name" value="Peptidase_S8"/>
    <property type="match status" value="1"/>
</dbReference>
<keyword evidence="3 5" id="KW-0378">Hydrolase</keyword>